<name>A0ABX8LSE8_9BACT</name>
<dbReference type="EMBL" id="CP077683">
    <property type="protein sequence ID" value="QXE92430.1"/>
    <property type="molecule type" value="Genomic_DNA"/>
</dbReference>
<proteinExistence type="predicted"/>
<accession>A0ABX8LSE8</accession>
<organism evidence="1 2">
    <name type="scientific">Geomonas subterranea</name>
    <dbReference type="NCBI Taxonomy" id="2847989"/>
    <lineage>
        <taxon>Bacteria</taxon>
        <taxon>Pseudomonadati</taxon>
        <taxon>Thermodesulfobacteriota</taxon>
        <taxon>Desulfuromonadia</taxon>
        <taxon>Geobacterales</taxon>
        <taxon>Geobacteraceae</taxon>
        <taxon>Geomonas</taxon>
    </lineage>
</organism>
<evidence type="ECO:0000313" key="1">
    <source>
        <dbReference type="EMBL" id="QXE92430.1"/>
    </source>
</evidence>
<keyword evidence="2" id="KW-1185">Reference proteome</keyword>
<protein>
    <submittedName>
        <fullName evidence="1">Uncharacterized protein</fullName>
    </submittedName>
</protein>
<sequence length="131" mass="14662">MDNKLTITFPDTQNGKALHAVLKVAIANKDFMDDTKKIKKAVEILTPKSTLTATFKRLQGNALSDYSVNKEKGILGYNDGTKVEKMREYVHDRFKSYMTDPKTSDEATKLFKEAYPAIAEIVAPVTETGQE</sequence>
<reference evidence="1 2" key="1">
    <citation type="submission" date="2021-06" db="EMBL/GenBank/DDBJ databases">
        <title>Gemonas diversity in paddy soil.</title>
        <authorList>
            <person name="Liu G."/>
        </authorList>
    </citation>
    <scope>NUCLEOTIDE SEQUENCE [LARGE SCALE GENOMIC DNA]</scope>
    <source>
        <strain evidence="1 2">RG2</strain>
    </source>
</reference>
<gene>
    <name evidence="1" type="ORF">KP001_07870</name>
</gene>
<dbReference type="Proteomes" id="UP000683559">
    <property type="component" value="Chromosome"/>
</dbReference>
<dbReference type="RefSeq" id="WP_217288982.1">
    <property type="nucleotide sequence ID" value="NZ_CP077683.1"/>
</dbReference>
<evidence type="ECO:0000313" key="2">
    <source>
        <dbReference type="Proteomes" id="UP000683559"/>
    </source>
</evidence>